<keyword evidence="2" id="KW-1185">Reference proteome</keyword>
<evidence type="ECO:0008006" key="3">
    <source>
        <dbReference type="Google" id="ProtNLM"/>
    </source>
</evidence>
<gene>
    <name evidence="1" type="ORF">ACFS7Z_14885</name>
</gene>
<comment type="caution">
    <text evidence="1">The sequence shown here is derived from an EMBL/GenBank/DDBJ whole genome shotgun (WGS) entry which is preliminary data.</text>
</comment>
<protein>
    <recommendedName>
        <fullName evidence="3">DUF3575 domain-containing protein</fullName>
    </recommendedName>
</protein>
<name>A0ABW6BV10_9BACT</name>
<dbReference type="RefSeq" id="WP_377485972.1">
    <property type="nucleotide sequence ID" value="NZ_JBHUOX010000011.1"/>
</dbReference>
<evidence type="ECO:0000313" key="1">
    <source>
        <dbReference type="EMBL" id="MFD3001655.1"/>
    </source>
</evidence>
<sequence>MLLFQSASAQTDAIQLGRLSVRFSPQHLLFKGIHVDVEKSLDAGSRRSIVFSPRFYAGSTRILGAFTQRGDEQEGEVKGYGAEVLHRVYSSETPHDGVYFAYGVNYHYFDVGFVRHGWLQQKDDFGLEVYKYREKHFSEKINRWEGTATMGVQRPFLMDPMLVDLYIGFGYTNSTISSDYGAIRYAVNAYDIGYSGVRVVGGLKLGLSF</sequence>
<proteinExistence type="predicted"/>
<organism evidence="1 2">
    <name type="scientific">Pontibacter toksunensis</name>
    <dbReference type="NCBI Taxonomy" id="1332631"/>
    <lineage>
        <taxon>Bacteria</taxon>
        <taxon>Pseudomonadati</taxon>
        <taxon>Bacteroidota</taxon>
        <taxon>Cytophagia</taxon>
        <taxon>Cytophagales</taxon>
        <taxon>Hymenobacteraceae</taxon>
        <taxon>Pontibacter</taxon>
    </lineage>
</organism>
<dbReference type="EMBL" id="JBHUOX010000011">
    <property type="protein sequence ID" value="MFD3001655.1"/>
    <property type="molecule type" value="Genomic_DNA"/>
</dbReference>
<accession>A0ABW6BV10</accession>
<evidence type="ECO:0000313" key="2">
    <source>
        <dbReference type="Proteomes" id="UP001597641"/>
    </source>
</evidence>
<dbReference type="Proteomes" id="UP001597641">
    <property type="component" value="Unassembled WGS sequence"/>
</dbReference>
<reference evidence="2" key="1">
    <citation type="journal article" date="2019" name="Int. J. Syst. Evol. Microbiol.">
        <title>The Global Catalogue of Microorganisms (GCM) 10K type strain sequencing project: providing services to taxonomists for standard genome sequencing and annotation.</title>
        <authorList>
            <consortium name="The Broad Institute Genomics Platform"/>
            <consortium name="The Broad Institute Genome Sequencing Center for Infectious Disease"/>
            <person name="Wu L."/>
            <person name="Ma J."/>
        </authorList>
    </citation>
    <scope>NUCLEOTIDE SEQUENCE [LARGE SCALE GENOMIC DNA]</scope>
    <source>
        <strain evidence="2">KCTC 23984</strain>
    </source>
</reference>